<accession>A0A917JMQ8</accession>
<dbReference type="Gene3D" id="1.10.260.40">
    <property type="entry name" value="lambda repressor-like DNA-binding domains"/>
    <property type="match status" value="1"/>
</dbReference>
<dbReference type="InterPro" id="IPR001387">
    <property type="entry name" value="Cro/C1-type_HTH"/>
</dbReference>
<reference evidence="1 2" key="1">
    <citation type="journal article" date="2014" name="Int. J. Syst. Evol. Microbiol.">
        <title>Complete genome sequence of Corynebacterium casei LMG S-19264T (=DSM 44701T), isolated from a smear-ripened cheese.</title>
        <authorList>
            <consortium name="US DOE Joint Genome Institute (JGI-PGF)"/>
            <person name="Walter F."/>
            <person name="Albersmeier A."/>
            <person name="Kalinowski J."/>
            <person name="Ruckert C."/>
        </authorList>
    </citation>
    <scope>NUCLEOTIDE SEQUENCE [LARGE SCALE GENOMIC DNA]</scope>
    <source>
        <strain evidence="1 2">CGMCC 4.7206</strain>
    </source>
</reference>
<sequence>MIRVPRIAELRLAKGWSQERLAVEMERQAPLAGVRLSSTRSALRVKLSRWENGRNVPEESSRKLLCWVLDCPEEALGLDDSAAPIDGIDPPPTVPYRGAITPETLRIYVTMLDQYAQLDALVGPLAAVGAVREQLRTLEGMLQQTSGSLRIEVARVGARYAEFAGWLAQDSGDYAAAASWSSKAADLAAEAGDPLLSSYIWMRRSNVATDTGHAAEGLLLAHSAVSEAITSDLRALALRQQANAHAIAGRERDAGIAIDQALDEVVSGSETSGLAPYCGASYLQSEGAAAWVRLGRPDRAIALLTEALQQWPDNQARDRGIGLSRLARAHLLSGDLELACVVGHQALEAVQAAISTRAFAELDLLRKALQPLRRQHEATELSDRIRSILSQ</sequence>
<dbReference type="RefSeq" id="WP_188986244.1">
    <property type="nucleotide sequence ID" value="NZ_BMMT01000002.1"/>
</dbReference>
<gene>
    <name evidence="1" type="ORF">GCM10011581_12430</name>
</gene>
<evidence type="ECO:0000313" key="1">
    <source>
        <dbReference type="EMBL" id="GGI76852.1"/>
    </source>
</evidence>
<proteinExistence type="predicted"/>
<dbReference type="SUPFAM" id="SSF48452">
    <property type="entry name" value="TPR-like"/>
    <property type="match status" value="1"/>
</dbReference>
<dbReference type="SUPFAM" id="SSF47413">
    <property type="entry name" value="lambda repressor-like DNA-binding domains"/>
    <property type="match status" value="1"/>
</dbReference>
<dbReference type="Proteomes" id="UP000597989">
    <property type="component" value="Unassembled WGS sequence"/>
</dbReference>
<name>A0A917JMQ8_9PSEU</name>
<evidence type="ECO:0008006" key="3">
    <source>
        <dbReference type="Google" id="ProtNLM"/>
    </source>
</evidence>
<protein>
    <recommendedName>
        <fullName evidence="3">HTH cro/C1-type domain-containing protein</fullName>
    </recommendedName>
</protein>
<dbReference type="Gene3D" id="1.25.40.10">
    <property type="entry name" value="Tetratricopeptide repeat domain"/>
    <property type="match status" value="1"/>
</dbReference>
<evidence type="ECO:0000313" key="2">
    <source>
        <dbReference type="Proteomes" id="UP000597989"/>
    </source>
</evidence>
<dbReference type="AlphaFoldDB" id="A0A917JMQ8"/>
<dbReference type="GO" id="GO:0003677">
    <property type="term" value="F:DNA binding"/>
    <property type="evidence" value="ECO:0007669"/>
    <property type="project" value="InterPro"/>
</dbReference>
<dbReference type="InterPro" id="IPR010982">
    <property type="entry name" value="Lambda_DNA-bd_dom_sf"/>
</dbReference>
<comment type="caution">
    <text evidence="1">The sequence shown here is derived from an EMBL/GenBank/DDBJ whole genome shotgun (WGS) entry which is preliminary data.</text>
</comment>
<dbReference type="EMBL" id="BMMT01000002">
    <property type="protein sequence ID" value="GGI76852.1"/>
    <property type="molecule type" value="Genomic_DNA"/>
</dbReference>
<dbReference type="InterPro" id="IPR011990">
    <property type="entry name" value="TPR-like_helical_dom_sf"/>
</dbReference>
<organism evidence="1 2">
    <name type="scientific">Saccharopolyspora thermophila</name>
    <dbReference type="NCBI Taxonomy" id="89367"/>
    <lineage>
        <taxon>Bacteria</taxon>
        <taxon>Bacillati</taxon>
        <taxon>Actinomycetota</taxon>
        <taxon>Actinomycetes</taxon>
        <taxon>Pseudonocardiales</taxon>
        <taxon>Pseudonocardiaceae</taxon>
        <taxon>Saccharopolyspora</taxon>
    </lineage>
</organism>
<dbReference type="CDD" id="cd00093">
    <property type="entry name" value="HTH_XRE"/>
    <property type="match status" value="1"/>
</dbReference>